<accession>A0A839V598</accession>
<evidence type="ECO:0000313" key="8">
    <source>
        <dbReference type="EMBL" id="MBB3188945.1"/>
    </source>
</evidence>
<dbReference type="SUPFAM" id="SSF69318">
    <property type="entry name" value="Integrin alpha N-terminal domain"/>
    <property type="match status" value="1"/>
</dbReference>
<organism evidence="8 9">
    <name type="scientific">Halomonas cerina</name>
    <dbReference type="NCBI Taxonomy" id="447424"/>
    <lineage>
        <taxon>Bacteria</taxon>
        <taxon>Pseudomonadati</taxon>
        <taxon>Pseudomonadota</taxon>
        <taxon>Gammaproteobacteria</taxon>
        <taxon>Oceanospirillales</taxon>
        <taxon>Halomonadaceae</taxon>
        <taxon>Halomonas</taxon>
    </lineage>
</organism>
<keyword evidence="4" id="KW-0843">Virulence</keyword>
<dbReference type="InterPro" id="IPR022045">
    <property type="entry name" value="TcdB_toxin_mid/N"/>
</dbReference>
<dbReference type="Proteomes" id="UP000547614">
    <property type="component" value="Unassembled WGS sequence"/>
</dbReference>
<evidence type="ECO:0000256" key="2">
    <source>
        <dbReference type="ARBA" id="ARBA00022525"/>
    </source>
</evidence>
<comment type="subcellular location">
    <subcellularLocation>
        <location evidence="1">Secreted</location>
    </subcellularLocation>
</comment>
<evidence type="ECO:0000256" key="5">
    <source>
        <dbReference type="SAM" id="MobiDB-lite"/>
    </source>
</evidence>
<dbReference type="Pfam" id="PF12255">
    <property type="entry name" value="TcdB_toxin_midC"/>
    <property type="match status" value="1"/>
</dbReference>
<dbReference type="InterPro" id="IPR003284">
    <property type="entry name" value="Sal_SpvB"/>
</dbReference>
<keyword evidence="9" id="KW-1185">Reference proteome</keyword>
<dbReference type="GO" id="GO:0005737">
    <property type="term" value="C:cytoplasm"/>
    <property type="evidence" value="ECO:0007669"/>
    <property type="project" value="InterPro"/>
</dbReference>
<dbReference type="InterPro" id="IPR028994">
    <property type="entry name" value="Integrin_alpha_N"/>
</dbReference>
<keyword evidence="2" id="KW-0964">Secreted</keyword>
<evidence type="ECO:0000313" key="9">
    <source>
        <dbReference type="Proteomes" id="UP000547614"/>
    </source>
</evidence>
<name>A0A839V598_9GAMM</name>
<comment type="caution">
    <text evidence="8">The sequence shown here is derived from an EMBL/GenBank/DDBJ whole genome shotgun (WGS) entry which is preliminary data.</text>
</comment>
<dbReference type="RefSeq" id="WP_183323559.1">
    <property type="nucleotide sequence ID" value="NZ_JACHXP010000001.1"/>
</dbReference>
<proteinExistence type="predicted"/>
<dbReference type="InterPro" id="IPR022044">
    <property type="entry name" value="TcdB_toxin_mid/C"/>
</dbReference>
<feature type="region of interest" description="Disordered" evidence="5">
    <location>
        <begin position="1112"/>
        <end position="1134"/>
    </location>
</feature>
<feature type="compositionally biased region" description="Basic and acidic residues" evidence="5">
    <location>
        <begin position="869"/>
        <end position="887"/>
    </location>
</feature>
<feature type="compositionally biased region" description="Polar residues" evidence="5">
    <location>
        <begin position="1869"/>
        <end position="1882"/>
    </location>
</feature>
<feature type="domain" description="Insecticide toxin TcdB middle/N-terminal" evidence="7">
    <location>
        <begin position="618"/>
        <end position="753"/>
    </location>
</feature>
<feature type="region of interest" description="Disordered" evidence="5">
    <location>
        <begin position="1864"/>
        <end position="1884"/>
    </location>
</feature>
<evidence type="ECO:0000256" key="4">
    <source>
        <dbReference type="ARBA" id="ARBA00023026"/>
    </source>
</evidence>
<feature type="domain" description="Insecticide toxin TcdB middle/C-terminal" evidence="6">
    <location>
        <begin position="839"/>
        <end position="957"/>
    </location>
</feature>
<dbReference type="GO" id="GO:0005576">
    <property type="term" value="C:extracellular region"/>
    <property type="evidence" value="ECO:0007669"/>
    <property type="project" value="UniProtKB-SubCell"/>
</dbReference>
<gene>
    <name evidence="8" type="ORF">FHR94_000163</name>
</gene>
<dbReference type="InterPro" id="IPR022385">
    <property type="entry name" value="Rhs_assc_core"/>
</dbReference>
<feature type="compositionally biased region" description="Basic and acidic residues" evidence="5">
    <location>
        <begin position="2345"/>
        <end position="2358"/>
    </location>
</feature>
<reference evidence="8 9" key="1">
    <citation type="submission" date="2020-08" db="EMBL/GenBank/DDBJ databases">
        <title>Genomic Encyclopedia of Type Strains, Phase III (KMG-III): the genomes of soil and plant-associated and newly described type strains.</title>
        <authorList>
            <person name="Whitman W."/>
        </authorList>
    </citation>
    <scope>NUCLEOTIDE SEQUENCE [LARGE SCALE GENOMIC DNA]</scope>
    <source>
        <strain evidence="8 9">CECT 7282</strain>
    </source>
</reference>
<sequence>MAKAGKANEVISLPPGGGAVSGIGETFSPDLFTGTGNFTVPIELPPGRNGFQPELKLIYSTGNGNGPFGLGWSLSIPGVSRKTSKGVPRYRDAADVFLLSGAEDLVPVSGDFPGEVQYRPRTEGLFARIAYHRDNQNSFWKVCSKDGLASVYGTPAALGADPAVVAAPDDRTQVFAWKLTRTLDAFGNRIEYEYERDSGEEGPHRWDQLYLKRIRYVEYNEAGTNAERFLISVGFEYEERPDPFSDYRSGFEIRTRKRCRRIVVRTHADKDRRVRIYQLSYLDERIAAGELPEALSPLNGASLLSQIRVIGHDDEQSEEADQTAALPPLEFSYTTFQPKERDFFPLESRNLPARSLASPNLELADLFGNGLPDIIEMNGAVRYWRNLGGGRFDLPREMREAPVGLRLADPGVQLIDANGDGRIDLLATANGLSGYFPLNFQGAWDRRSFQRYRQAPSFNLEDAEVQLVDLDGDGVTDAIRSGRRFESFFNDPLEGWNDTRRVERRDLEAFPDVNFSDPRVRWADMTGDGLQDIVLVHDGNIEYWPNLGHGDWGKRIHMRGGPRFPYGYDPRRILLGDVDGDGLADLVYVDHCKVVLYINQGGNRWSEPIEIDGTPPVTDLDAVRLMDMLGTGVSGVLWSEEAKGQGRPHMFFLDFTGGAKPYLLDEMDNHLGAVTRVAYAPSTRFYLEDEQSPETRWQTPLPFPVQVVARVAVVDEISRGKLTTEYRYHHGHWDGAEREFRGFGRVDQRDTEVFEDYQAAGLHPDRSFAAVASESFSPPTETRTWFHQGPIGEEFGDWYEADYSAEFFPDDPQRLERPADFAAFLRDADIPRRVKRDTIRALRGRILRTELYARDDSAREDRPFTVTEHLHSVREEQAPADPGDRSRQRMFFPHPVANRTTQWERGDDLMTKFRFTEDYDPFGQPQQETRIACPRGWRELEDTPGEPYLATQSRTVYAEPVDPEVYIVDRVAKVTTRETGNDGTQRVLELKDVPDDSAALTVIEQTLNFYDGEAFEGRSFGEVGEHGALVRSESLALTEDILHDGYKSGDAIADPPERPSYLVPGAAPVANVEHPQEFLDFLPELAGYTFHPGDADRERGYFVVTTRHKYDVQDSPEGTGQGMRIVTRDPLGDETGNRDTHIDYDFFDLLPTKVTDPAGLEILASYDARVLQPREVSDSNGNRTEYAFTPLGLLEEIFVRGKDATEGDDNRPSTRFEYDFLAFANSPPDQRQPVFVHTIQHEHHDTEMDVPLPERNATIETREYSDGFGRLLQTRTQAEDVLFGEPVFGGGVLPADQDETASTQAAVVGQERSPGDPPNVVVSGWQIYDNKGQVVEQFEPFVSRGYGYLSPDDERTRFGREVLGQKVTLFYDPRGQVIRTVNPDGSEQRVVQGVPGSIAQPDVARHNQNGEIVFEPTPWETYTYDPNDLASLSEPPDQTGLTLADRAPEDHHFTPASIEVDALGRTIKSVERNGPNPSADWFTTRSTYDIRGNLLTVTDALGRKAFQYTYDLADNPLRIESIDAGLRRLVLDAAGNEIERRDGKGALILQAYDRLQRPIRMWARDDAAGTVTLREHLVYGDAGDPAQAPVERATHRAENRLGALHEHYDEAGRLTFERYDFKGNVLEKVRQIIGDDAISSVVASAFQVDWQPPGGTTLDAHAATLLDSFEYRTSSAYDALDRIKRTLYPQDVEGQRQKLRPIYNRAGALQRVTLSTDSNAEPVTYVEHIGYDAKGQRTLIALGNGVMTRYAYDPETFRLARLRSERYEKPEPDTPIYEPTGAALQDFAYEYDLIGNILAITDRTLGCGVQDNPQSALVSDPALASLVAQGDALIRRFIYDPLYRLTAATGRECQDIPRPRPFADDQRCGANSGNHGTPNQENAPHLTAPYREEYAYDPAGNMLSLTHRHNGNAWTRHFGMGGMTPEQWNNEWPVHLATGEWPDPRGNHLTHVGHQAANIPQSHFFDANGNLTREHTARHFEWDHSDQLKAYRTQVEGSPPSVRAHYLYDAIGQRVKKLVRNQQGEIEATIYIDGFFEHHRWQGNGSGTGENNRFHVMDDQQRIAMLRVGDPHPKDEGPKVQYPLGDHLGSSNLVVDDQANFINREEYTPYGETSFGSFGRKRYRFSGKERDEESGLYYHGARYYVPWVGRWATADPAGLVDGTNLYRYARDNPIGLIDPEGMQAQPENERGRTRNLQPSIVSVSSEKKDELSKELDIQLGSSRGLEGAVEEGSKEARTQPLALMEQLEQSAQEISEIEYPKNVDLRLEKFLLELKLIGMRLEEIRRIVELREGGTYGEELGSPNENQTRNESARGEREAQKTGLTNERKLPPDLGLGPGSTGELTLRDDRPKPKRFRQGERLRGRLSKGKDYLDIASGFAELFGLTKLSLGEAFKKGPVEFTLVVVWQAKQGAKMTRDFLLSKGEEALIGFSEQAAKWIFGEATQSREGADEGRPCVPCMIRWRL</sequence>
<protein>
    <submittedName>
        <fullName evidence="8">RHS repeat-associated protein</fullName>
    </submittedName>
</protein>
<evidence type="ECO:0000256" key="1">
    <source>
        <dbReference type="ARBA" id="ARBA00004613"/>
    </source>
</evidence>
<keyword evidence="3" id="KW-0732">Signal</keyword>
<dbReference type="Gene3D" id="2.180.10.10">
    <property type="entry name" value="RHS repeat-associated core"/>
    <property type="match status" value="2"/>
</dbReference>
<dbReference type="InterPro" id="IPR013517">
    <property type="entry name" value="FG-GAP"/>
</dbReference>
<feature type="region of interest" description="Disordered" evidence="5">
    <location>
        <begin position="2295"/>
        <end position="2358"/>
    </location>
</feature>
<feature type="compositionally biased region" description="Polar residues" evidence="5">
    <location>
        <begin position="2194"/>
        <end position="2204"/>
    </location>
</feature>
<dbReference type="Pfam" id="PF13517">
    <property type="entry name" value="FG-GAP_3"/>
    <property type="match status" value="1"/>
</dbReference>
<dbReference type="Pfam" id="PF03534">
    <property type="entry name" value="SpvB"/>
    <property type="match status" value="1"/>
</dbReference>
<evidence type="ECO:0000259" key="7">
    <source>
        <dbReference type="Pfam" id="PF12256"/>
    </source>
</evidence>
<evidence type="ECO:0000259" key="6">
    <source>
        <dbReference type="Pfam" id="PF12255"/>
    </source>
</evidence>
<dbReference type="InterPro" id="IPR050708">
    <property type="entry name" value="T6SS_VgrG/RHS"/>
</dbReference>
<dbReference type="Pfam" id="PF12256">
    <property type="entry name" value="TcdB_toxin_midN"/>
    <property type="match status" value="1"/>
</dbReference>
<feature type="region of interest" description="Disordered" evidence="5">
    <location>
        <begin position="869"/>
        <end position="888"/>
    </location>
</feature>
<dbReference type="EMBL" id="JACHXP010000001">
    <property type="protein sequence ID" value="MBB3188945.1"/>
    <property type="molecule type" value="Genomic_DNA"/>
</dbReference>
<evidence type="ECO:0000256" key="3">
    <source>
        <dbReference type="ARBA" id="ARBA00022729"/>
    </source>
</evidence>
<dbReference type="NCBIfam" id="TIGR03696">
    <property type="entry name" value="Rhs_assc_core"/>
    <property type="match status" value="1"/>
</dbReference>
<dbReference type="PANTHER" id="PTHR32305">
    <property type="match status" value="1"/>
</dbReference>
<dbReference type="PANTHER" id="PTHR32305:SF15">
    <property type="entry name" value="PROTEIN RHSA-RELATED"/>
    <property type="match status" value="1"/>
</dbReference>
<feature type="compositionally biased region" description="Basic and acidic residues" evidence="5">
    <location>
        <begin position="2311"/>
        <end position="2331"/>
    </location>
</feature>
<feature type="region of interest" description="Disordered" evidence="5">
    <location>
        <begin position="2179"/>
        <end position="2207"/>
    </location>
</feature>